<dbReference type="WBParaSite" id="PgE227_g001_t14">
    <property type="protein sequence ID" value="PgE227_g001_t14"/>
    <property type="gene ID" value="PgE227_g001"/>
</dbReference>
<reference evidence="2" key="1">
    <citation type="submission" date="2022-11" db="UniProtKB">
        <authorList>
            <consortium name="WormBaseParasite"/>
        </authorList>
    </citation>
    <scope>IDENTIFICATION</scope>
</reference>
<protein>
    <submittedName>
        <fullName evidence="2">Uncharacterized protein</fullName>
    </submittedName>
</protein>
<name>A0A915A715_PARUN</name>
<accession>A0A915A715</accession>
<proteinExistence type="predicted"/>
<keyword evidence="1" id="KW-1185">Reference proteome</keyword>
<sequence>MNQLMRESNFARGRNRRPIKNSYTYTTWWMFVRQIHDLLPFPECQKRPHSFRINVNTSEISPSVIHRESFKADETRRGNASLYDKQTPTASLQIQQAATSMSTTEKPRQIRRTTANKDENIVIQAVDKHGFWTHLELEMCIKIENKENENMQLLRTATNRISIGERTIFET</sequence>
<dbReference type="AlphaFoldDB" id="A0A915A715"/>
<evidence type="ECO:0000313" key="2">
    <source>
        <dbReference type="WBParaSite" id="PgE227_g001_t14"/>
    </source>
</evidence>
<dbReference type="Proteomes" id="UP000887569">
    <property type="component" value="Unplaced"/>
</dbReference>
<evidence type="ECO:0000313" key="1">
    <source>
        <dbReference type="Proteomes" id="UP000887569"/>
    </source>
</evidence>
<organism evidence="1 2">
    <name type="scientific">Parascaris univalens</name>
    <name type="common">Nematode worm</name>
    <dbReference type="NCBI Taxonomy" id="6257"/>
    <lineage>
        <taxon>Eukaryota</taxon>
        <taxon>Metazoa</taxon>
        <taxon>Ecdysozoa</taxon>
        <taxon>Nematoda</taxon>
        <taxon>Chromadorea</taxon>
        <taxon>Rhabditida</taxon>
        <taxon>Spirurina</taxon>
        <taxon>Ascaridomorpha</taxon>
        <taxon>Ascaridoidea</taxon>
        <taxon>Ascarididae</taxon>
        <taxon>Parascaris</taxon>
    </lineage>
</organism>